<protein>
    <submittedName>
        <fullName evidence="2">Uncharacterized protein</fullName>
    </submittedName>
</protein>
<accession>A0A7S7NV59</accession>
<gene>
    <name evidence="2" type="ORF">IRI77_10350</name>
</gene>
<dbReference type="KEGG" id="pfer:IRI77_10350"/>
<dbReference type="RefSeq" id="WP_194451995.1">
    <property type="nucleotide sequence ID" value="NZ_CP063849.1"/>
</dbReference>
<dbReference type="AlphaFoldDB" id="A0A7S7NV59"/>
<dbReference type="EMBL" id="CP063849">
    <property type="protein sequence ID" value="QOY90330.1"/>
    <property type="molecule type" value="Genomic_DNA"/>
</dbReference>
<feature type="transmembrane region" description="Helical" evidence="1">
    <location>
        <begin position="145"/>
        <end position="166"/>
    </location>
</feature>
<name>A0A7S7NV59_PALFE</name>
<keyword evidence="1" id="KW-0472">Membrane</keyword>
<keyword evidence="1" id="KW-0812">Transmembrane</keyword>
<evidence type="ECO:0000313" key="2">
    <source>
        <dbReference type="EMBL" id="QOY90330.1"/>
    </source>
</evidence>
<evidence type="ECO:0000256" key="1">
    <source>
        <dbReference type="SAM" id="Phobius"/>
    </source>
</evidence>
<keyword evidence="1" id="KW-1133">Transmembrane helix</keyword>
<keyword evidence="3" id="KW-1185">Reference proteome</keyword>
<reference evidence="2 3" key="1">
    <citation type="submission" date="2020-10" db="EMBL/GenBank/DDBJ databases">
        <title>Complete genome sequence of Paludibaculum fermentans P105T, a facultatively anaerobic acidobacterium capable of dissimilatory Fe(III) reduction.</title>
        <authorList>
            <person name="Dedysh S.N."/>
            <person name="Beletsky A.V."/>
            <person name="Kulichevskaya I.S."/>
            <person name="Mardanov A.V."/>
            <person name="Ravin N.V."/>
        </authorList>
    </citation>
    <scope>NUCLEOTIDE SEQUENCE [LARGE SCALE GENOMIC DNA]</scope>
    <source>
        <strain evidence="2 3">P105</strain>
    </source>
</reference>
<proteinExistence type="predicted"/>
<sequence length="440" mass="48875">MTGDSESELTPLEELGHDERGALAVRILQSRAFAKSPRLREFFHFVAARTIQGRQDQISELEIGRRIFGRDGGYVPSEDSVVRVSARQLRAKLKDYFETEGASETWQVEILRGGYVPVFTRRPEAEPAPPLVPPPSASSARRPVWAARVLVAAAALNVILLAWLLVDRFSSTRHPASESQRAPNLVSSFLDRSDGPVKVVVSDFSYVLMRTIGHNPPLSLDNYSAWNYENLRPEPNADERLRTLFDILRTHRITRLGDLNITSLIQKQSRTPDRIQVRHARDVAAREFKSGWHILLGNAQSTTWIALFEDRLNFQYILEKGRAGFLNRQPRGNELPAYLANQPGSEQGTNYGRLAYLPNLSGQGGVLLINGVNMVTMEAAGEFAANPGSAASILSAVGATRLEDLPYFEMMLETHAVDNTPNRARIVATRVIGPAPGHPR</sequence>
<dbReference type="Proteomes" id="UP000593892">
    <property type="component" value="Chromosome"/>
</dbReference>
<organism evidence="2 3">
    <name type="scientific">Paludibaculum fermentans</name>
    <dbReference type="NCBI Taxonomy" id="1473598"/>
    <lineage>
        <taxon>Bacteria</taxon>
        <taxon>Pseudomonadati</taxon>
        <taxon>Acidobacteriota</taxon>
        <taxon>Terriglobia</taxon>
        <taxon>Bryobacterales</taxon>
        <taxon>Bryobacteraceae</taxon>
        <taxon>Paludibaculum</taxon>
    </lineage>
</organism>
<evidence type="ECO:0000313" key="3">
    <source>
        <dbReference type="Proteomes" id="UP000593892"/>
    </source>
</evidence>